<evidence type="ECO:0000259" key="1">
    <source>
        <dbReference type="Pfam" id="PF20720"/>
    </source>
</evidence>
<evidence type="ECO:0000313" key="2">
    <source>
        <dbReference type="EMBL" id="VDI43201.1"/>
    </source>
</evidence>
<keyword evidence="3" id="KW-1185">Reference proteome</keyword>
<comment type="caution">
    <text evidence="2">The sequence shown here is derived from an EMBL/GenBank/DDBJ whole genome shotgun (WGS) entry which is preliminary data.</text>
</comment>
<organism evidence="2 3">
    <name type="scientific">Mytilus galloprovincialis</name>
    <name type="common">Mediterranean mussel</name>
    <dbReference type="NCBI Taxonomy" id="29158"/>
    <lineage>
        <taxon>Eukaryota</taxon>
        <taxon>Metazoa</taxon>
        <taxon>Spiralia</taxon>
        <taxon>Lophotrochozoa</taxon>
        <taxon>Mollusca</taxon>
        <taxon>Bivalvia</taxon>
        <taxon>Autobranchia</taxon>
        <taxon>Pteriomorphia</taxon>
        <taxon>Mytilida</taxon>
        <taxon>Mytiloidea</taxon>
        <taxon>Mytilidae</taxon>
        <taxon>Mytilinae</taxon>
        <taxon>Mytilus</taxon>
    </lineage>
</organism>
<dbReference type="InterPro" id="IPR049050">
    <property type="entry name" value="nSTAND3"/>
</dbReference>
<protein>
    <recommendedName>
        <fullName evidence="1">Novel STAND NTPase 3 domain-containing protein</fullName>
    </recommendedName>
</protein>
<name>A0A8B6F448_MYTGA</name>
<dbReference type="EMBL" id="UYJE01006117">
    <property type="protein sequence ID" value="VDI43201.1"/>
    <property type="molecule type" value="Genomic_DNA"/>
</dbReference>
<dbReference type="InterPro" id="IPR027417">
    <property type="entry name" value="P-loop_NTPase"/>
</dbReference>
<dbReference type="Proteomes" id="UP000596742">
    <property type="component" value="Unassembled WGS sequence"/>
</dbReference>
<dbReference type="SUPFAM" id="SSF52540">
    <property type="entry name" value="P-loop containing nucleoside triphosphate hydrolases"/>
    <property type="match status" value="1"/>
</dbReference>
<dbReference type="OrthoDB" id="6174389at2759"/>
<gene>
    <name evidence="2" type="ORF">MGAL_10B070493</name>
</gene>
<proteinExistence type="predicted"/>
<accession>A0A8B6F448</accession>
<sequence>MSFHLAYSLKYNRNYRTKAMKRPRKAAISSDLDDDQKRWLVVGICLHSVISPALRKYVDSILTICYNELIHNYKIDTQIYPGHLQRDPQTGIFLNYEAVNNNKASYGKNVAKYDYTIKNAVDLSKLFLQTHMAHYTCFDETCDSSALLGLILNIAKFDPAIKSDADNVRKTIRNPWAHCHFSEWDTAKYSNSFQLMKKLVKDLKLSIHEEKLTIEEMEKWEMNGQHFLSKTTHGLEVLNEFRQETHDLAVYATLVAEGSDDQFKFSTQDKTLKRQATQIEELEGEARQCACRDSHNFDFERWKEQDVMFVQTPVVKLISKILETQPTVLIVGEPGIGKSMLMHHIGLKLHKLDYRVIPCSGIQVIRNHYKKDIKQMFVLDDICGQFTVSLSDIEYLLKHEDSLKLMLEKGNCKIAATCRLDIYNDEKFQASCSLFTSNIFDLSAKYSKEDKLTICTKYLNETSIQVLRDQEESFTPLMCYLYSKNENINLTDFLHSPYEIYKKEWDKLQSIDPYKYCALFICVIFNGIIEESFFDIYNENININKKS</sequence>
<dbReference type="Gene3D" id="3.40.50.300">
    <property type="entry name" value="P-loop containing nucleotide triphosphate hydrolases"/>
    <property type="match status" value="1"/>
</dbReference>
<feature type="domain" description="Novel STAND NTPase 3" evidence="1">
    <location>
        <begin position="309"/>
        <end position="460"/>
    </location>
</feature>
<evidence type="ECO:0000313" key="3">
    <source>
        <dbReference type="Proteomes" id="UP000596742"/>
    </source>
</evidence>
<dbReference type="AlphaFoldDB" id="A0A8B6F448"/>
<dbReference type="Pfam" id="PF20720">
    <property type="entry name" value="nSTAND3"/>
    <property type="match status" value="1"/>
</dbReference>
<reference evidence="2" key="1">
    <citation type="submission" date="2018-11" db="EMBL/GenBank/DDBJ databases">
        <authorList>
            <person name="Alioto T."/>
            <person name="Alioto T."/>
        </authorList>
    </citation>
    <scope>NUCLEOTIDE SEQUENCE</scope>
</reference>